<dbReference type="InterPro" id="IPR000683">
    <property type="entry name" value="Gfo/Idh/MocA-like_OxRdtase_N"/>
</dbReference>
<dbReference type="RefSeq" id="WP_132433700.1">
    <property type="nucleotide sequence ID" value="NZ_SLWK01000005.1"/>
</dbReference>
<dbReference type="PANTHER" id="PTHR43249:SF1">
    <property type="entry name" value="D-GLUCOSIDE 3-DEHYDROGENASE"/>
    <property type="match status" value="1"/>
</dbReference>
<dbReference type="InterPro" id="IPR055170">
    <property type="entry name" value="GFO_IDH_MocA-like_dom"/>
</dbReference>
<dbReference type="AlphaFoldDB" id="A0A4R2GK24"/>
<protein>
    <submittedName>
        <fullName evidence="3">Putative dehydrogenase</fullName>
    </submittedName>
</protein>
<dbReference type="Pfam" id="PF22725">
    <property type="entry name" value="GFO_IDH_MocA_C3"/>
    <property type="match status" value="1"/>
</dbReference>
<evidence type="ECO:0000313" key="3">
    <source>
        <dbReference type="EMBL" id="TCO08414.1"/>
    </source>
</evidence>
<name>A0A4R2GK24_9BACT</name>
<evidence type="ECO:0000313" key="4">
    <source>
        <dbReference type="Proteomes" id="UP000295221"/>
    </source>
</evidence>
<dbReference type="PANTHER" id="PTHR43249">
    <property type="entry name" value="UDP-N-ACETYL-2-AMINO-2-DEOXY-D-GLUCURONATE OXIDASE"/>
    <property type="match status" value="1"/>
</dbReference>
<dbReference type="Gene3D" id="3.40.50.720">
    <property type="entry name" value="NAD(P)-binding Rossmann-like Domain"/>
    <property type="match status" value="1"/>
</dbReference>
<dbReference type="Gene3D" id="3.30.360.10">
    <property type="entry name" value="Dihydrodipicolinate Reductase, domain 2"/>
    <property type="match status" value="1"/>
</dbReference>
<organism evidence="3 4">
    <name type="scientific">Natronoflexus pectinivorans</name>
    <dbReference type="NCBI Taxonomy" id="682526"/>
    <lineage>
        <taxon>Bacteria</taxon>
        <taxon>Pseudomonadati</taxon>
        <taxon>Bacteroidota</taxon>
        <taxon>Bacteroidia</taxon>
        <taxon>Marinilabiliales</taxon>
        <taxon>Marinilabiliaceae</taxon>
        <taxon>Natronoflexus</taxon>
    </lineage>
</organism>
<dbReference type="Pfam" id="PF01408">
    <property type="entry name" value="GFO_IDH_MocA"/>
    <property type="match status" value="1"/>
</dbReference>
<proteinExistence type="predicted"/>
<dbReference type="InterPro" id="IPR036291">
    <property type="entry name" value="NAD(P)-bd_dom_sf"/>
</dbReference>
<dbReference type="SUPFAM" id="SSF55347">
    <property type="entry name" value="Glyceraldehyde-3-phosphate dehydrogenase-like, C-terminal domain"/>
    <property type="match status" value="1"/>
</dbReference>
<comment type="caution">
    <text evidence="3">The sequence shown here is derived from an EMBL/GenBank/DDBJ whole genome shotgun (WGS) entry which is preliminary data.</text>
</comment>
<feature type="domain" description="GFO/IDH/MocA-like oxidoreductase" evidence="2">
    <location>
        <begin position="133"/>
        <end position="256"/>
    </location>
</feature>
<dbReference type="InterPro" id="IPR052515">
    <property type="entry name" value="Gfo/Idh/MocA_Oxidoreductase"/>
</dbReference>
<dbReference type="EMBL" id="SLWK01000005">
    <property type="protein sequence ID" value="TCO08414.1"/>
    <property type="molecule type" value="Genomic_DNA"/>
</dbReference>
<gene>
    <name evidence="3" type="ORF">EV194_105220</name>
</gene>
<dbReference type="Proteomes" id="UP000295221">
    <property type="component" value="Unassembled WGS sequence"/>
</dbReference>
<feature type="domain" description="Gfo/Idh/MocA-like oxidoreductase N-terminal" evidence="1">
    <location>
        <begin position="5"/>
        <end position="119"/>
    </location>
</feature>
<dbReference type="OrthoDB" id="9815825at2"/>
<dbReference type="GO" id="GO:0000166">
    <property type="term" value="F:nucleotide binding"/>
    <property type="evidence" value="ECO:0007669"/>
    <property type="project" value="InterPro"/>
</dbReference>
<keyword evidence="4" id="KW-1185">Reference proteome</keyword>
<reference evidence="3 4" key="1">
    <citation type="submission" date="2019-03" db="EMBL/GenBank/DDBJ databases">
        <title>Genomic Encyclopedia of Type Strains, Phase IV (KMG-IV): sequencing the most valuable type-strain genomes for metagenomic binning, comparative biology and taxonomic classification.</title>
        <authorList>
            <person name="Goeker M."/>
        </authorList>
    </citation>
    <scope>NUCLEOTIDE SEQUENCE [LARGE SCALE GENOMIC DNA]</scope>
    <source>
        <strain evidence="3 4">DSM 24179</strain>
    </source>
</reference>
<accession>A0A4R2GK24</accession>
<evidence type="ECO:0000259" key="1">
    <source>
        <dbReference type="Pfam" id="PF01408"/>
    </source>
</evidence>
<dbReference type="SUPFAM" id="SSF51735">
    <property type="entry name" value="NAD(P)-binding Rossmann-fold domains"/>
    <property type="match status" value="1"/>
</dbReference>
<evidence type="ECO:0000259" key="2">
    <source>
        <dbReference type="Pfam" id="PF22725"/>
    </source>
</evidence>
<sequence>MHKPIKFAVIGLGHIGKRHAAMIKGNPNASLVAVCDVLDANDTGFNDKDIPYYKSISELLKSDTEIDVVNICTPNGFHASQTLEALEARMHVVVEKPMALSKQDAEQVIFKALQVSRQVFTVMQNRYSPPVKWLRQIIQEERLGKIFMVQMNCFWNRDDRYYKPGGWHGTADLDGGVLFTQFSHFMDIMYWLFGDICNIKGNFGNFAHRHSTKFEDAGSVVFDFVNGGMGSINYSTAIWDRNLESSITIIGERGTVKIAGQYMDDVSCCHIQDYKMPELEPVNPPNDYGGYKGSASNHSAVIENVVETLNGNTEVATNALEGMKIVDIIERIYQVRGPGEEI</sequence>